<keyword evidence="5" id="KW-0131">Cell cycle</keyword>
<evidence type="ECO:0000256" key="4">
    <source>
        <dbReference type="ARBA" id="ARBA00023242"/>
    </source>
</evidence>
<evidence type="ECO:0000313" key="7">
    <source>
        <dbReference type="EMBL" id="MEQ2209480.1"/>
    </source>
</evidence>
<evidence type="ECO:0000256" key="6">
    <source>
        <dbReference type="SAM" id="Coils"/>
    </source>
</evidence>
<dbReference type="SUPFAM" id="SSF111469">
    <property type="entry name" value="Geminin coiled-coil domain"/>
    <property type="match status" value="1"/>
</dbReference>
<keyword evidence="3 6" id="KW-0175">Coiled coil</keyword>
<dbReference type="Gene3D" id="1.20.5.1180">
    <property type="entry name" value="Geminin coiled-coil domain"/>
    <property type="match status" value="1"/>
</dbReference>
<evidence type="ECO:0000313" key="8">
    <source>
        <dbReference type="Proteomes" id="UP001434883"/>
    </source>
</evidence>
<dbReference type="EMBL" id="JAHRIN010051384">
    <property type="protein sequence ID" value="MEQ2209480.1"/>
    <property type="molecule type" value="Genomic_DNA"/>
</dbReference>
<evidence type="ECO:0000256" key="3">
    <source>
        <dbReference type="ARBA" id="ARBA00023054"/>
    </source>
</evidence>
<comment type="similarity">
    <text evidence="2">Belongs to the geminin family.</text>
</comment>
<dbReference type="Proteomes" id="UP001434883">
    <property type="component" value="Unassembled WGS sequence"/>
</dbReference>
<feature type="non-terminal residue" evidence="7">
    <location>
        <position position="1"/>
    </location>
</feature>
<dbReference type="PANTHER" id="PTHR13372">
    <property type="entry name" value="GEMININ"/>
    <property type="match status" value="1"/>
</dbReference>
<proteinExistence type="inferred from homology"/>
<evidence type="ECO:0000256" key="1">
    <source>
        <dbReference type="ARBA" id="ARBA00004123"/>
    </source>
</evidence>
<dbReference type="InterPro" id="IPR022786">
    <property type="entry name" value="Geminin/Multicilin"/>
</dbReference>
<sequence>QTLTRLCCQLLNGHSRGTFPRPNSGYWINQEVLRGLKWKSNPHKRKMMVCQMARLMRRMSLWSKLHKGIEARDEQISKLQAENEELQELAQHVQYMADMIEVCTVTLIL</sequence>
<organism evidence="7 8">
    <name type="scientific">Xenoophorus captivus</name>
    <dbReference type="NCBI Taxonomy" id="1517983"/>
    <lineage>
        <taxon>Eukaryota</taxon>
        <taxon>Metazoa</taxon>
        <taxon>Chordata</taxon>
        <taxon>Craniata</taxon>
        <taxon>Vertebrata</taxon>
        <taxon>Euteleostomi</taxon>
        <taxon>Actinopterygii</taxon>
        <taxon>Neopterygii</taxon>
        <taxon>Teleostei</taxon>
        <taxon>Neoteleostei</taxon>
        <taxon>Acanthomorphata</taxon>
        <taxon>Ovalentaria</taxon>
        <taxon>Atherinomorphae</taxon>
        <taxon>Cyprinodontiformes</taxon>
        <taxon>Goodeidae</taxon>
        <taxon>Xenoophorus</taxon>
    </lineage>
</organism>
<comment type="subcellular location">
    <subcellularLocation>
        <location evidence="1">Nucleus</location>
    </subcellularLocation>
</comment>
<feature type="coiled-coil region" evidence="6">
    <location>
        <begin position="69"/>
        <end position="96"/>
    </location>
</feature>
<comment type="caution">
    <text evidence="7">The sequence shown here is derived from an EMBL/GenBank/DDBJ whole genome shotgun (WGS) entry which is preliminary data.</text>
</comment>
<protein>
    <submittedName>
        <fullName evidence="7">Uncharacterized protein</fullName>
    </submittedName>
</protein>
<keyword evidence="8" id="KW-1185">Reference proteome</keyword>
<reference evidence="7 8" key="1">
    <citation type="submission" date="2021-06" db="EMBL/GenBank/DDBJ databases">
        <authorList>
            <person name="Palmer J.M."/>
        </authorList>
    </citation>
    <scope>NUCLEOTIDE SEQUENCE [LARGE SCALE GENOMIC DNA]</scope>
    <source>
        <strain evidence="7 8">XC_2019</strain>
        <tissue evidence="7">Muscle</tissue>
    </source>
</reference>
<name>A0ABV0RN17_9TELE</name>
<evidence type="ECO:0000256" key="5">
    <source>
        <dbReference type="ARBA" id="ARBA00023306"/>
    </source>
</evidence>
<dbReference type="PANTHER" id="PTHR13372:SF4">
    <property type="entry name" value="GEMININ"/>
    <property type="match status" value="1"/>
</dbReference>
<accession>A0ABV0RN17</accession>
<dbReference type="Pfam" id="PF07412">
    <property type="entry name" value="Geminin"/>
    <property type="match status" value="1"/>
</dbReference>
<keyword evidence="4" id="KW-0539">Nucleus</keyword>
<evidence type="ECO:0000256" key="2">
    <source>
        <dbReference type="ARBA" id="ARBA00007979"/>
    </source>
</evidence>
<gene>
    <name evidence="7" type="ORF">XENOCAPTIV_030762</name>
</gene>